<comment type="subcellular location">
    <subcellularLocation>
        <location evidence="1">Cytoplasm</location>
    </subcellularLocation>
</comment>
<feature type="domain" description="RWD" evidence="7">
    <location>
        <begin position="9"/>
        <end position="110"/>
    </location>
</feature>
<keyword evidence="9" id="KW-1185">Reference proteome</keyword>
<dbReference type="GO" id="GO:0006446">
    <property type="term" value="P:regulation of translational initiation"/>
    <property type="evidence" value="ECO:0007669"/>
    <property type="project" value="TreeGrafter"/>
</dbReference>
<dbReference type="InterPro" id="IPR036956">
    <property type="entry name" value="Impact_N_sf"/>
</dbReference>
<dbReference type="SMART" id="SM00591">
    <property type="entry name" value="RWD"/>
    <property type="match status" value="1"/>
</dbReference>
<dbReference type="Gene3D" id="3.30.230.30">
    <property type="entry name" value="Impact, N-terminal domain"/>
    <property type="match status" value="1"/>
</dbReference>
<dbReference type="InterPro" id="IPR006575">
    <property type="entry name" value="RWD_dom"/>
</dbReference>
<dbReference type="InterPro" id="IPR020569">
    <property type="entry name" value="UPF0029_Impact_CS"/>
</dbReference>
<dbReference type="PANTHER" id="PTHR16301">
    <property type="entry name" value="IMPACT-RELATED"/>
    <property type="match status" value="1"/>
</dbReference>
<keyword evidence="6" id="KW-0346">Stress response</keyword>
<organism evidence="8 9">
    <name type="scientific">Desmophyllum pertusum</name>
    <dbReference type="NCBI Taxonomy" id="174260"/>
    <lineage>
        <taxon>Eukaryota</taxon>
        <taxon>Metazoa</taxon>
        <taxon>Cnidaria</taxon>
        <taxon>Anthozoa</taxon>
        <taxon>Hexacorallia</taxon>
        <taxon>Scleractinia</taxon>
        <taxon>Caryophylliina</taxon>
        <taxon>Caryophylliidae</taxon>
        <taxon>Desmophyllum</taxon>
    </lineage>
</organism>
<evidence type="ECO:0000313" key="8">
    <source>
        <dbReference type="EMBL" id="KAJ7323409.1"/>
    </source>
</evidence>
<dbReference type="InterPro" id="IPR001498">
    <property type="entry name" value="Impact_N"/>
</dbReference>
<dbReference type="OrthoDB" id="69641at2759"/>
<sequence length="325" mass="36976">MDGLAEQIDEIEALSAIYGEDFVVIDESNRIYEIRISHEDDSWWSATLQVLLAPQYPARVPPVFEIHSAWMSDAEMFQASDLLHTIYREHQGEIIIYQWVEALRTFIDRKVNDRGENDVQQLSSEVSTECPDKEIKLSDVRKNDESKESATVGSGGVEACITSDDLQLLWSTKSDSCPEIVHGDPFTDRKSTFQAHLAHVVTPDQVKQVLEELKKSRKINNATHNVMAYRIFCEQRNNFIQDCDDDGEAAAGSRLLHLLQILNVKNIIVIVTRWYGGIHLGPDRFKHYNNCARGLMKDAGLVEISPDLKDSKSKSRFKMIKKPNN</sequence>
<evidence type="ECO:0000256" key="6">
    <source>
        <dbReference type="ARBA" id="ARBA00023016"/>
    </source>
</evidence>
<evidence type="ECO:0000256" key="5">
    <source>
        <dbReference type="ARBA" id="ARBA00022845"/>
    </source>
</evidence>
<dbReference type="GO" id="GO:0140469">
    <property type="term" value="P:GCN2-mediated signaling"/>
    <property type="evidence" value="ECO:0007669"/>
    <property type="project" value="TreeGrafter"/>
</dbReference>
<keyword evidence="3" id="KW-0963">Cytoplasm</keyword>
<accession>A0A9X0CCN4</accession>
<evidence type="ECO:0000256" key="3">
    <source>
        <dbReference type="ARBA" id="ARBA00022490"/>
    </source>
</evidence>
<evidence type="ECO:0000256" key="1">
    <source>
        <dbReference type="ARBA" id="ARBA00004496"/>
    </source>
</evidence>
<dbReference type="SUPFAM" id="SSF54495">
    <property type="entry name" value="UBC-like"/>
    <property type="match status" value="1"/>
</dbReference>
<dbReference type="EMBL" id="MU827815">
    <property type="protein sequence ID" value="KAJ7323409.1"/>
    <property type="molecule type" value="Genomic_DNA"/>
</dbReference>
<evidence type="ECO:0000259" key="7">
    <source>
        <dbReference type="PROSITE" id="PS50908"/>
    </source>
</evidence>
<evidence type="ECO:0000313" key="9">
    <source>
        <dbReference type="Proteomes" id="UP001163046"/>
    </source>
</evidence>
<comment type="similarity">
    <text evidence="2">Belongs to the IMPACT family.</text>
</comment>
<keyword evidence="5" id="KW-0810">Translation regulation</keyword>
<dbReference type="GO" id="GO:0005737">
    <property type="term" value="C:cytoplasm"/>
    <property type="evidence" value="ECO:0007669"/>
    <property type="project" value="UniProtKB-SubCell"/>
</dbReference>
<evidence type="ECO:0000256" key="4">
    <source>
        <dbReference type="ARBA" id="ARBA00022491"/>
    </source>
</evidence>
<comment type="caution">
    <text evidence="8">The sequence shown here is derived from an EMBL/GenBank/DDBJ whole genome shotgun (WGS) entry which is preliminary data.</text>
</comment>
<dbReference type="PROSITE" id="PS00910">
    <property type="entry name" value="UPF0029"/>
    <property type="match status" value="1"/>
</dbReference>
<dbReference type="InterPro" id="IPR020568">
    <property type="entry name" value="Ribosomal_Su5_D2-typ_SF"/>
</dbReference>
<proteinExistence type="inferred from homology"/>
<dbReference type="InterPro" id="IPR016135">
    <property type="entry name" value="UBQ-conjugating_enzyme/RWD"/>
</dbReference>
<keyword evidence="4" id="KW-0678">Repressor</keyword>
<dbReference type="InterPro" id="IPR023582">
    <property type="entry name" value="Impact"/>
</dbReference>
<reference evidence="8" key="1">
    <citation type="submission" date="2023-01" db="EMBL/GenBank/DDBJ databases">
        <title>Genome assembly of the deep-sea coral Lophelia pertusa.</title>
        <authorList>
            <person name="Herrera S."/>
            <person name="Cordes E."/>
        </authorList>
    </citation>
    <scope>NUCLEOTIDE SEQUENCE</scope>
    <source>
        <strain evidence="8">USNM1676648</strain>
        <tissue evidence="8">Polyp</tissue>
    </source>
</reference>
<dbReference type="SUPFAM" id="SSF54211">
    <property type="entry name" value="Ribosomal protein S5 domain 2-like"/>
    <property type="match status" value="1"/>
</dbReference>
<dbReference type="CDD" id="cd23821">
    <property type="entry name" value="RWD_IMPACT"/>
    <property type="match status" value="1"/>
</dbReference>
<dbReference type="PROSITE" id="PS50908">
    <property type="entry name" value="RWD"/>
    <property type="match status" value="1"/>
</dbReference>
<dbReference type="PANTHER" id="PTHR16301:SF25">
    <property type="entry name" value="PROTEIN IMPACT"/>
    <property type="match status" value="1"/>
</dbReference>
<protein>
    <recommendedName>
        <fullName evidence="7">RWD domain-containing protein</fullName>
    </recommendedName>
</protein>
<dbReference type="Pfam" id="PF05773">
    <property type="entry name" value="RWD"/>
    <property type="match status" value="1"/>
</dbReference>
<dbReference type="Gene3D" id="3.10.110.10">
    <property type="entry name" value="Ubiquitin Conjugating Enzyme"/>
    <property type="match status" value="1"/>
</dbReference>
<evidence type="ECO:0000256" key="2">
    <source>
        <dbReference type="ARBA" id="ARBA00007665"/>
    </source>
</evidence>
<gene>
    <name evidence="8" type="ORF">OS493_031884</name>
</gene>
<dbReference type="Proteomes" id="UP001163046">
    <property type="component" value="Unassembled WGS sequence"/>
</dbReference>
<dbReference type="AlphaFoldDB" id="A0A9X0CCN4"/>
<dbReference type="Pfam" id="PF01205">
    <property type="entry name" value="Impact_N"/>
    <property type="match status" value="1"/>
</dbReference>
<name>A0A9X0CCN4_9CNID</name>